<sequence>MPSVKVQTRTGIYVITNALTDHLKKHTQVAVEANGIKVLEKTLRAVAMSSADLQKSTGFLPGFGWLGLRLDRFDAVRPDAPCLLRGQVGRLLEPPMISEDTVIKVKKTVDTESLAEDFIEQLTDGDEISAACARFVGEAAADRVLQAAQIAQGQLQQERRDLQLALIPSVGSALSLASFSHTEVLVLLCPWANVASEVPGIAPVRQRHSRKFMEQMDILPPSGFYRAGHVVLDPWEIAVQYLRTWFTIDITVLALDWCFLALDAAFVNDNDDEGAGNNYLRIARMSRGLKILRILRLVRLAKLFPKFHTAFVAVQSDAVRLSLGAWFAVVIVVVMNHYVACGWFALGYWDTTAAITWVAAYDLNGDMTPFKGQLGYQYFTRAEISGGTIYRGFMRSNQGCDVELEAILQTRNLVLTNTWSSSAATRAHTFRNGEALQSCPASADLQMLNREVLKVAPQQEELRMGSEDGERPAQMEDHAAVARQDIAAVLGGGSADAAMTEAPQQPPQQPPQESQADQWKDSWLVGSSKQHPKRKYSEKEDEQEKTSLDSATQAEAKQDTGFMLFVDTADYSDYSCLAKLREAGDQWQEQYANQKVTTALKVVLMSGLCVLLRSKVEELQQSEEHQARLIKVGWLSEGRTALDPVFHYYEWSQKKKKELRSAAQPLPLTEVLGTLEQYLPIPGVLTQFKATRQWSEVHRSEVMQFLLSLNLRHEEAHRRYRNFDRLSGNSVMKLLGTRLRPELGQRSNIARELEDAYRATSYCEWGPRREWQKPTAANKAFYWSCKLASDADRCAGALKAGVLSLASTGVIRSIRCICTFQTDLSWHRSLLFRAVLPYLAALFMPSIPEIFKMNSGEPDDEAASEPCEDVEHPSLEEPDQDETEDGPPRAQGPQLNVWRCLRCDSGRWTRNLYGTYLCMSCEGTEFYSCRQPHRRVTEDGVWMFMPRPAAAPAATDQDDQDSPPGPPKALSRRQRRRQRQEQQKAGGPPGPPSEPDTYSENPESDSCQDLCPASPPSSFGPTGTARPTAPPMASSAGPAFAKTTAFPNDRAAATPLHLGSSSSTAWKSKMGPEKGVRWRGGTPPQPPTWRYDHQDPRAYSKYAKKVSLWRIQVSAYMTPREAALLLYTSLTGEAETELEHAPIESINTDTGIDFILETLRTPMEQKLVFQKRKFLNEYENIQRQPNEALRAYSNRYRRAERNLRAVGIEVAQMYDDDSRGNRLLDHCGVDVQYPEFKAAPAIFGRDGQPLSRKGDGKGKDGAAAHPAPWQSNRPPKGGHGGKGGAPRRVYLTEQAEENMLDDVPEEEPADAEQPEDQDEDDAVTEDAPPDEPEVDAIAQAAEVLTKAW</sequence>
<dbReference type="GO" id="GO:0005249">
    <property type="term" value="F:voltage-gated potassium channel activity"/>
    <property type="evidence" value="ECO:0007669"/>
    <property type="project" value="TreeGrafter"/>
</dbReference>
<feature type="compositionally biased region" description="Basic and acidic residues" evidence="1">
    <location>
        <begin position="1252"/>
        <end position="1262"/>
    </location>
</feature>
<feature type="compositionally biased region" description="Polar residues" evidence="1">
    <location>
        <begin position="996"/>
        <end position="1007"/>
    </location>
</feature>
<keyword evidence="3" id="KW-1185">Reference proteome</keyword>
<accession>A0A1Q9CS96</accession>
<dbReference type="GO" id="GO:0035725">
    <property type="term" value="P:sodium ion transmembrane transport"/>
    <property type="evidence" value="ECO:0007669"/>
    <property type="project" value="TreeGrafter"/>
</dbReference>
<dbReference type="EMBL" id="LSRX01000958">
    <property type="protein sequence ID" value="OLP85775.1"/>
    <property type="molecule type" value="Genomic_DNA"/>
</dbReference>
<feature type="region of interest" description="Disordered" evidence="1">
    <location>
        <begin position="496"/>
        <end position="554"/>
    </location>
</feature>
<feature type="region of interest" description="Disordered" evidence="1">
    <location>
        <begin position="854"/>
        <end position="891"/>
    </location>
</feature>
<dbReference type="Gene3D" id="1.10.287.70">
    <property type="match status" value="1"/>
</dbReference>
<gene>
    <name evidence="2" type="primary">Kcnh5</name>
    <name evidence="2" type="ORF">AK812_SmicGene33209</name>
</gene>
<evidence type="ECO:0000256" key="1">
    <source>
        <dbReference type="SAM" id="MobiDB-lite"/>
    </source>
</evidence>
<feature type="compositionally biased region" description="Basic and acidic residues" evidence="1">
    <location>
        <begin position="460"/>
        <end position="477"/>
    </location>
</feature>
<feature type="region of interest" description="Disordered" evidence="1">
    <location>
        <begin position="1053"/>
        <end position="1092"/>
    </location>
</feature>
<evidence type="ECO:0000313" key="2">
    <source>
        <dbReference type="EMBL" id="OLP85775.1"/>
    </source>
</evidence>
<feature type="region of interest" description="Disordered" evidence="1">
    <location>
        <begin position="1240"/>
        <end position="1333"/>
    </location>
</feature>
<name>A0A1Q9CS96_SYMMI</name>
<reference evidence="2 3" key="1">
    <citation type="submission" date="2016-02" db="EMBL/GenBank/DDBJ databases">
        <title>Genome analysis of coral dinoflagellate symbionts highlights evolutionary adaptations to a symbiotic lifestyle.</title>
        <authorList>
            <person name="Aranda M."/>
            <person name="Li Y."/>
            <person name="Liew Y.J."/>
            <person name="Baumgarten S."/>
            <person name="Simakov O."/>
            <person name="Wilson M."/>
            <person name="Piel J."/>
            <person name="Ashoor H."/>
            <person name="Bougouffa S."/>
            <person name="Bajic V.B."/>
            <person name="Ryu T."/>
            <person name="Ravasi T."/>
            <person name="Bayer T."/>
            <person name="Micklem G."/>
            <person name="Kim H."/>
            <person name="Bhak J."/>
            <person name="Lajeunesse T.C."/>
            <person name="Voolstra C.R."/>
        </authorList>
    </citation>
    <scope>NUCLEOTIDE SEQUENCE [LARGE SCALE GENOMIC DNA]</scope>
    <source>
        <strain evidence="2 3">CCMP2467</strain>
    </source>
</reference>
<feature type="compositionally biased region" description="Acidic residues" evidence="1">
    <location>
        <begin position="876"/>
        <end position="885"/>
    </location>
</feature>
<dbReference type="PANTHER" id="PTHR45689:SF5">
    <property type="entry name" value="I[[H]] CHANNEL, ISOFORM E"/>
    <property type="match status" value="1"/>
</dbReference>
<feature type="region of interest" description="Disordered" evidence="1">
    <location>
        <begin position="458"/>
        <end position="477"/>
    </location>
</feature>
<protein>
    <submittedName>
        <fullName evidence="2">Potassium voltage-gated channel subfamily H member 5</fullName>
    </submittedName>
</protein>
<comment type="caution">
    <text evidence="2">The sequence shown here is derived from an EMBL/GenBank/DDBJ whole genome shotgun (WGS) entry which is preliminary data.</text>
</comment>
<feature type="compositionally biased region" description="Basic and acidic residues" evidence="1">
    <location>
        <begin position="535"/>
        <end position="547"/>
    </location>
</feature>
<organism evidence="2 3">
    <name type="scientific">Symbiodinium microadriaticum</name>
    <name type="common">Dinoflagellate</name>
    <name type="synonym">Zooxanthella microadriatica</name>
    <dbReference type="NCBI Taxonomy" id="2951"/>
    <lineage>
        <taxon>Eukaryota</taxon>
        <taxon>Sar</taxon>
        <taxon>Alveolata</taxon>
        <taxon>Dinophyceae</taxon>
        <taxon>Suessiales</taxon>
        <taxon>Symbiodiniaceae</taxon>
        <taxon>Symbiodinium</taxon>
    </lineage>
</organism>
<feature type="compositionally biased region" description="Acidic residues" evidence="1">
    <location>
        <begin position="857"/>
        <end position="868"/>
    </location>
</feature>
<feature type="region of interest" description="Disordered" evidence="1">
    <location>
        <begin position="950"/>
        <end position="1040"/>
    </location>
</feature>
<feature type="compositionally biased region" description="Acidic residues" evidence="1">
    <location>
        <begin position="1294"/>
        <end position="1333"/>
    </location>
</feature>
<dbReference type="OrthoDB" id="434210at2759"/>
<proteinExistence type="predicted"/>
<dbReference type="Proteomes" id="UP000186817">
    <property type="component" value="Unassembled WGS sequence"/>
</dbReference>
<dbReference type="GO" id="GO:0003254">
    <property type="term" value="P:regulation of membrane depolarization"/>
    <property type="evidence" value="ECO:0007669"/>
    <property type="project" value="TreeGrafter"/>
</dbReference>
<dbReference type="GO" id="GO:0098855">
    <property type="term" value="C:HCN channel complex"/>
    <property type="evidence" value="ECO:0007669"/>
    <property type="project" value="TreeGrafter"/>
</dbReference>
<dbReference type="InterPro" id="IPR051413">
    <property type="entry name" value="K/Na_HCN_channel"/>
</dbReference>
<dbReference type="PANTHER" id="PTHR45689">
    <property type="entry name" value="I[[H]] CHANNEL, ISOFORM E"/>
    <property type="match status" value="1"/>
</dbReference>
<evidence type="ECO:0000313" key="3">
    <source>
        <dbReference type="Proteomes" id="UP000186817"/>
    </source>
</evidence>